<name>A0A1Y6IWM8_9VIBR</name>
<evidence type="ECO:0000313" key="3">
    <source>
        <dbReference type="Proteomes" id="UP000196125"/>
    </source>
</evidence>
<accession>A0A1Y6IWM8</accession>
<dbReference type="AlphaFoldDB" id="A0A1Y6IWM8"/>
<keyword evidence="4" id="KW-1185">Reference proteome</keyword>
<evidence type="ECO:0008006" key="5">
    <source>
        <dbReference type="Google" id="ProtNLM"/>
    </source>
</evidence>
<reference evidence="2 3" key="1">
    <citation type="submission" date="2017-05" db="EMBL/GenBank/DDBJ databases">
        <authorList>
            <person name="Song R."/>
            <person name="Chenine A.L."/>
            <person name="Ruprecht R.M."/>
        </authorList>
    </citation>
    <scope>NUCLEOTIDE SEQUENCE [LARGE SCALE GENOMIC DNA]</scope>
    <source>
        <strain evidence="2 3">CECT 7927</strain>
    </source>
</reference>
<evidence type="ECO:0000313" key="1">
    <source>
        <dbReference type="EMBL" id="MDW6005512.1"/>
    </source>
</evidence>
<dbReference type="SUPFAM" id="SSF69255">
    <property type="entry name" value="gp5 N-terminal domain-like"/>
    <property type="match status" value="1"/>
</dbReference>
<dbReference type="Proteomes" id="UP001283366">
    <property type="component" value="Unassembled WGS sequence"/>
</dbReference>
<evidence type="ECO:0000313" key="2">
    <source>
        <dbReference type="EMBL" id="SMS02046.1"/>
    </source>
</evidence>
<evidence type="ECO:0000313" key="4">
    <source>
        <dbReference type="Proteomes" id="UP001283366"/>
    </source>
</evidence>
<dbReference type="RefSeq" id="WP_087482074.1">
    <property type="nucleotide sequence ID" value="NZ_AP024884.1"/>
</dbReference>
<gene>
    <name evidence="1" type="ORF">SBX37_21810</name>
    <name evidence="2" type="ORF">VIM7927_03360</name>
</gene>
<organism evidence="2 3">
    <name type="scientific">Vibrio mangrovi</name>
    <dbReference type="NCBI Taxonomy" id="474394"/>
    <lineage>
        <taxon>Bacteria</taxon>
        <taxon>Pseudomonadati</taxon>
        <taxon>Pseudomonadota</taxon>
        <taxon>Gammaproteobacteria</taxon>
        <taxon>Vibrionales</taxon>
        <taxon>Vibrionaceae</taxon>
        <taxon>Vibrio</taxon>
    </lineage>
</organism>
<reference evidence="1 4" key="2">
    <citation type="submission" date="2023-11" db="EMBL/GenBank/DDBJ databases">
        <title>Plant-associative lifestyle of Vibrio porteresiae and its evolutionary dynamics.</title>
        <authorList>
            <person name="Rameshkumar N."/>
            <person name="Kirti K."/>
        </authorList>
    </citation>
    <scope>NUCLEOTIDE SEQUENCE [LARGE SCALE GENOMIC DNA]</scope>
    <source>
        <strain evidence="1 4">MSSRF38</strain>
    </source>
</reference>
<proteinExistence type="predicted"/>
<dbReference type="EMBL" id="JAWRCO010000002">
    <property type="protein sequence ID" value="MDW6005512.1"/>
    <property type="molecule type" value="Genomic_DNA"/>
</dbReference>
<dbReference type="Proteomes" id="UP000196125">
    <property type="component" value="Unassembled WGS sequence"/>
</dbReference>
<dbReference type="EMBL" id="FXXI01000008">
    <property type="protein sequence ID" value="SMS02046.1"/>
    <property type="molecule type" value="Genomic_DNA"/>
</dbReference>
<sequence length="530" mass="59075">MNLEKRLYISGEEVSLARHMVSLKLSLGGKAIFTIQAEDAPERFGLVRLDIGYERDLSIFFEGYIDKVQPAESGFYKITVKENAGILSQRWPISLEHPTAIDVLDQLTLLTGLDFKYPDAGYMRQVIPNFVHQGNGYQCLDALAKAFAIEDCIWFQDLDQNVYVGGYADSHFAGKPMSVPEEFMSRQNGTSVTFVPYPMLRPGRVMNGHRITRVDLIEDDMTAYWQPSSSEAVARKQQIYNEFPELSARYHLPLLGRIEAVRDVVQRGKIADSFRPRYAVDVQMLDEDLQADTAVPVYRSIPLPVSMGGIESGLLAYPLEGMLVEIAFAYGRSDRPIIRGVYGQNYTLPSIEPGEQLQQQRDEVSRRIDAVGNITDKTDQQMVSSSYQKQDHTQQYLGEFGQHQLNIREHSQENIAGKKQIEALGAIELLAGDNLELGSLGNLHVAAAGDWVTTVGQLRNTVIQLDEQLKVMGNRLETIEKDWEASAANMRFTADLITMNGGSGVVQGDCICAFTGKSHSDFSSTVKAGK</sequence>
<protein>
    <recommendedName>
        <fullName evidence="5">Phage-related baseplate assembly protein</fullName>
    </recommendedName>
</protein>